<keyword evidence="3 6" id="KW-0812">Transmembrane</keyword>
<feature type="transmembrane region" description="Helical" evidence="6">
    <location>
        <begin position="239"/>
        <end position="263"/>
    </location>
</feature>
<evidence type="ECO:0000313" key="9">
    <source>
        <dbReference type="EMBL" id="MFC6891977.1"/>
    </source>
</evidence>
<evidence type="ECO:0000256" key="4">
    <source>
        <dbReference type="ARBA" id="ARBA00022989"/>
    </source>
</evidence>
<reference evidence="9 10" key="1">
    <citation type="journal article" date="2019" name="Int. J. Syst. Evol. Microbiol.">
        <title>The Global Catalogue of Microorganisms (GCM) 10K type strain sequencing project: providing services to taxonomists for standard genome sequencing and annotation.</title>
        <authorList>
            <consortium name="The Broad Institute Genomics Platform"/>
            <consortium name="The Broad Institute Genome Sequencing Center for Infectious Disease"/>
            <person name="Wu L."/>
            <person name="Ma J."/>
        </authorList>
    </citation>
    <scope>NUCLEOTIDE SEQUENCE [LARGE SCALE GENOMIC DNA]</scope>
    <source>
        <strain evidence="9 10">SKJ47</strain>
    </source>
</reference>
<dbReference type="InterPro" id="IPR025105">
    <property type="entry name" value="DUF4010"/>
</dbReference>
<evidence type="ECO:0000259" key="8">
    <source>
        <dbReference type="Pfam" id="PF13194"/>
    </source>
</evidence>
<evidence type="ECO:0000259" key="7">
    <source>
        <dbReference type="Pfam" id="PF02308"/>
    </source>
</evidence>
<feature type="transmembrane region" description="Helical" evidence="6">
    <location>
        <begin position="362"/>
        <end position="385"/>
    </location>
</feature>
<dbReference type="EMBL" id="JBHSXL010000003">
    <property type="protein sequence ID" value="MFC6891977.1"/>
    <property type="molecule type" value="Genomic_DNA"/>
</dbReference>
<accession>A0ABD5UR92</accession>
<keyword evidence="2" id="KW-1003">Cell membrane</keyword>
<feature type="transmembrane region" description="Helical" evidence="6">
    <location>
        <begin position="42"/>
        <end position="60"/>
    </location>
</feature>
<feature type="transmembrane region" description="Helical" evidence="6">
    <location>
        <begin position="206"/>
        <end position="227"/>
    </location>
</feature>
<feature type="transmembrane region" description="Helical" evidence="6">
    <location>
        <begin position="66"/>
        <end position="86"/>
    </location>
</feature>
<evidence type="ECO:0000313" key="10">
    <source>
        <dbReference type="Proteomes" id="UP001596296"/>
    </source>
</evidence>
<feature type="transmembrane region" description="Helical" evidence="6">
    <location>
        <begin position="334"/>
        <end position="356"/>
    </location>
</feature>
<organism evidence="9 10">
    <name type="scientific">Halopenitus salinus</name>
    <dbReference type="NCBI Taxonomy" id="1198295"/>
    <lineage>
        <taxon>Archaea</taxon>
        <taxon>Methanobacteriati</taxon>
        <taxon>Methanobacteriota</taxon>
        <taxon>Stenosarchaea group</taxon>
        <taxon>Halobacteria</taxon>
        <taxon>Halobacteriales</taxon>
        <taxon>Haloferacaceae</taxon>
        <taxon>Halopenitus</taxon>
    </lineage>
</organism>
<dbReference type="InterPro" id="IPR049177">
    <property type="entry name" value="MgtC_SapB_SrpB_YhiD_N"/>
</dbReference>
<evidence type="ECO:0000256" key="1">
    <source>
        <dbReference type="ARBA" id="ARBA00004651"/>
    </source>
</evidence>
<dbReference type="PANTHER" id="PTHR39084">
    <property type="entry name" value="MEMBRANE PROTEIN-RELATED"/>
    <property type="match status" value="1"/>
</dbReference>
<feature type="domain" description="MgtC/SapB/SrpB/YhiD N-terminal" evidence="7">
    <location>
        <begin position="21"/>
        <end position="138"/>
    </location>
</feature>
<feature type="transmembrane region" description="Helical" evidence="6">
    <location>
        <begin position="148"/>
        <end position="165"/>
    </location>
</feature>
<keyword evidence="4 6" id="KW-1133">Transmembrane helix</keyword>
<keyword evidence="10" id="KW-1185">Reference proteome</keyword>
<dbReference type="InterPro" id="IPR003416">
    <property type="entry name" value="MgtC/SapB/SrpB/YhiD_fam"/>
</dbReference>
<dbReference type="RefSeq" id="WP_379741233.1">
    <property type="nucleotide sequence ID" value="NZ_JBHSVN010000001.1"/>
</dbReference>
<dbReference type="GO" id="GO:0005886">
    <property type="term" value="C:plasma membrane"/>
    <property type="evidence" value="ECO:0007669"/>
    <property type="project" value="UniProtKB-SubCell"/>
</dbReference>
<gene>
    <name evidence="9" type="ORF">ACFQE9_05020</name>
</gene>
<feature type="transmembrane region" description="Helical" evidence="6">
    <location>
        <begin position="397"/>
        <end position="418"/>
    </location>
</feature>
<comment type="subcellular location">
    <subcellularLocation>
        <location evidence="1">Cell membrane</location>
        <topology evidence="1">Multi-pass membrane protein</topology>
    </subcellularLocation>
</comment>
<evidence type="ECO:0000256" key="5">
    <source>
        <dbReference type="ARBA" id="ARBA00023136"/>
    </source>
</evidence>
<dbReference type="PRINTS" id="PR01837">
    <property type="entry name" value="MGTCSAPBPROT"/>
</dbReference>
<feature type="transmembrane region" description="Helical" evidence="6">
    <location>
        <begin position="180"/>
        <end position="199"/>
    </location>
</feature>
<dbReference type="PANTHER" id="PTHR39084:SF1">
    <property type="entry name" value="DUF4010 DOMAIN-CONTAINING PROTEIN"/>
    <property type="match status" value="1"/>
</dbReference>
<name>A0ABD5UR92_9EURY</name>
<sequence length="419" mass="43262">MTQTGIEGALVAELDGPVTRLVVATALGLFLGLEREWSQKTAGIRTFALISLLGSVFVLLDSDLLLLVGGTLIVAHAVLLAVRGLLAEAYDGLSLTTSMSMLVAYSIGALVGVGRYIEAVTVAVLSSLLLVLKRELHEFAWGLSKEEVRSATEFAILAFVVYPLLPDETMGPWNAIQPRVIWLLVIAISAIGFVNYVLVRRYEGRGLAVTGFFGGLVNSTAVIAEMAKRAESDPGLRDLAVGAILLANAAMALRNAVVVAAFIPAEALAVGIPLGGIAVAGVVSSMTTSDWHADVRTDLTSPFSLRNALTFGALFLVVLLASAGAQETFGASGFVLTTFLAGLVSSGTAVTTAVTLASTGQITATTAVWGVIAGTAASILVKVVFAATIARELVRPVLAYSLVLIAVGVGLGAASLLIV</sequence>
<keyword evidence="5 6" id="KW-0472">Membrane</keyword>
<dbReference type="AlphaFoldDB" id="A0ABD5UR92"/>
<dbReference type="Proteomes" id="UP001596296">
    <property type="component" value="Unassembled WGS sequence"/>
</dbReference>
<feature type="transmembrane region" description="Helical" evidence="6">
    <location>
        <begin position="308"/>
        <end position="325"/>
    </location>
</feature>
<feature type="domain" description="DUF4010" evidence="8">
    <location>
        <begin position="186"/>
        <end position="389"/>
    </location>
</feature>
<comment type="caution">
    <text evidence="9">The sequence shown here is derived from an EMBL/GenBank/DDBJ whole genome shotgun (WGS) entry which is preliminary data.</text>
</comment>
<evidence type="ECO:0000256" key="6">
    <source>
        <dbReference type="SAM" id="Phobius"/>
    </source>
</evidence>
<evidence type="ECO:0000256" key="3">
    <source>
        <dbReference type="ARBA" id="ARBA00022692"/>
    </source>
</evidence>
<feature type="transmembrane region" description="Helical" evidence="6">
    <location>
        <begin position="270"/>
        <end position="288"/>
    </location>
</feature>
<proteinExistence type="predicted"/>
<evidence type="ECO:0000256" key="2">
    <source>
        <dbReference type="ARBA" id="ARBA00022475"/>
    </source>
</evidence>
<dbReference type="Pfam" id="PF02308">
    <property type="entry name" value="MgtC"/>
    <property type="match status" value="1"/>
</dbReference>
<protein>
    <submittedName>
        <fullName evidence="9">MgtC/SapB family protein</fullName>
    </submittedName>
</protein>
<dbReference type="Pfam" id="PF13194">
    <property type="entry name" value="DUF4010"/>
    <property type="match status" value="1"/>
</dbReference>